<reference evidence="1 2" key="1">
    <citation type="journal article" date="2022" name="New Phytol.">
        <title>Ecological generalism drives hyperdiversity of secondary metabolite gene clusters in xylarialean endophytes.</title>
        <authorList>
            <person name="Franco M.E.E."/>
            <person name="Wisecaver J.H."/>
            <person name="Arnold A.E."/>
            <person name="Ju Y.M."/>
            <person name="Slot J.C."/>
            <person name="Ahrendt S."/>
            <person name="Moore L.P."/>
            <person name="Eastman K.E."/>
            <person name="Scott K."/>
            <person name="Konkel Z."/>
            <person name="Mondo S.J."/>
            <person name="Kuo A."/>
            <person name="Hayes R.D."/>
            <person name="Haridas S."/>
            <person name="Andreopoulos B."/>
            <person name="Riley R."/>
            <person name="LaButti K."/>
            <person name="Pangilinan J."/>
            <person name="Lipzen A."/>
            <person name="Amirebrahimi M."/>
            <person name="Yan J."/>
            <person name="Adam C."/>
            <person name="Keymanesh K."/>
            <person name="Ng V."/>
            <person name="Louie K."/>
            <person name="Northen T."/>
            <person name="Drula E."/>
            <person name="Henrissat B."/>
            <person name="Hsieh H.M."/>
            <person name="Youens-Clark K."/>
            <person name="Lutzoni F."/>
            <person name="Miadlikowska J."/>
            <person name="Eastwood D.C."/>
            <person name="Hamelin R.C."/>
            <person name="Grigoriev I.V."/>
            <person name="U'Ren J.M."/>
        </authorList>
    </citation>
    <scope>NUCLEOTIDE SEQUENCE [LARGE SCALE GENOMIC DNA]</scope>
    <source>
        <strain evidence="1 2">CBS 119005</strain>
    </source>
</reference>
<dbReference type="Proteomes" id="UP001497700">
    <property type="component" value="Unassembled WGS sequence"/>
</dbReference>
<sequence>MVYNARLGMEIFQLGPTSLAAMNQRKRKAGRAQPGVCFRLYTKAAEADASELTKPAVRTKNLNLFVLQAIEAGTPLDKSPQPTDPPPAPFFNEADPKASKYGPDTAESLMHNHKRPARAGLGWCGYDRFHEWQSRGLHISSDMVKEEK</sequence>
<comment type="caution">
    <text evidence="1">The sequence shown here is derived from an EMBL/GenBank/DDBJ whole genome shotgun (WGS) entry which is preliminary data.</text>
</comment>
<keyword evidence="2" id="KW-1185">Reference proteome</keyword>
<gene>
    <name evidence="1" type="ORF">F4820DRAFT_407338</name>
</gene>
<protein>
    <submittedName>
        <fullName evidence="1">Uncharacterized protein</fullName>
    </submittedName>
</protein>
<dbReference type="EMBL" id="MU393432">
    <property type="protein sequence ID" value="KAI4869146.1"/>
    <property type="molecule type" value="Genomic_DNA"/>
</dbReference>
<evidence type="ECO:0000313" key="1">
    <source>
        <dbReference type="EMBL" id="KAI4869146.1"/>
    </source>
</evidence>
<proteinExistence type="predicted"/>
<organism evidence="1 2">
    <name type="scientific">Hypoxylon rubiginosum</name>
    <dbReference type="NCBI Taxonomy" id="110542"/>
    <lineage>
        <taxon>Eukaryota</taxon>
        <taxon>Fungi</taxon>
        <taxon>Dikarya</taxon>
        <taxon>Ascomycota</taxon>
        <taxon>Pezizomycotina</taxon>
        <taxon>Sordariomycetes</taxon>
        <taxon>Xylariomycetidae</taxon>
        <taxon>Xylariales</taxon>
        <taxon>Hypoxylaceae</taxon>
        <taxon>Hypoxylon</taxon>
    </lineage>
</organism>
<name>A0ACB9ZC69_9PEZI</name>
<accession>A0ACB9ZC69</accession>
<evidence type="ECO:0000313" key="2">
    <source>
        <dbReference type="Proteomes" id="UP001497700"/>
    </source>
</evidence>